<comment type="caution">
    <text evidence="3">The sequence shown here is derived from an EMBL/GenBank/DDBJ whole genome shotgun (WGS) entry which is preliminary data.</text>
</comment>
<dbReference type="InterPro" id="IPR004843">
    <property type="entry name" value="Calcineurin-like_PHP"/>
</dbReference>
<dbReference type="PIRSF" id="PIRSF033091">
    <property type="entry name" value="Pesterase_YhaO"/>
    <property type="match status" value="1"/>
</dbReference>
<dbReference type="PANTHER" id="PTHR30337:SF7">
    <property type="entry name" value="PHOSPHOESTERASE"/>
    <property type="match status" value="1"/>
</dbReference>
<reference evidence="3" key="2">
    <citation type="submission" date="2021-04" db="EMBL/GenBank/DDBJ databases">
        <authorList>
            <person name="Gilroy R."/>
        </authorList>
    </citation>
    <scope>NUCLEOTIDE SEQUENCE</scope>
    <source>
        <strain evidence="3">CHK173-259</strain>
    </source>
</reference>
<proteinExistence type="predicted"/>
<organism evidence="3 4">
    <name type="scientific">Candidatus Levilactobacillus faecigallinarum</name>
    <dbReference type="NCBI Taxonomy" id="2838638"/>
    <lineage>
        <taxon>Bacteria</taxon>
        <taxon>Bacillati</taxon>
        <taxon>Bacillota</taxon>
        <taxon>Bacilli</taxon>
        <taxon>Lactobacillales</taxon>
        <taxon>Lactobacillaceae</taxon>
        <taxon>Levilactobacillus</taxon>
    </lineage>
</organism>
<dbReference type="EMBL" id="DXGJ01000035">
    <property type="protein sequence ID" value="HIW71932.1"/>
    <property type="molecule type" value="Genomic_DNA"/>
</dbReference>
<dbReference type="SUPFAM" id="SSF56300">
    <property type="entry name" value="Metallo-dependent phosphatases"/>
    <property type="match status" value="1"/>
</dbReference>
<dbReference type="AlphaFoldDB" id="A0A9D1QTG2"/>
<protein>
    <submittedName>
        <fullName evidence="3">Metallophosphoesterase</fullName>
    </submittedName>
</protein>
<dbReference type="GO" id="GO:0016787">
    <property type="term" value="F:hydrolase activity"/>
    <property type="evidence" value="ECO:0007669"/>
    <property type="project" value="UniProtKB-KW"/>
</dbReference>
<evidence type="ECO:0000259" key="2">
    <source>
        <dbReference type="Pfam" id="PF00149"/>
    </source>
</evidence>
<dbReference type="Pfam" id="PF00149">
    <property type="entry name" value="Metallophos"/>
    <property type="match status" value="1"/>
</dbReference>
<dbReference type="Gene3D" id="3.60.21.10">
    <property type="match status" value="1"/>
</dbReference>
<dbReference type="PANTHER" id="PTHR30337">
    <property type="entry name" value="COMPONENT OF ATP-DEPENDENT DSDNA EXONUCLEASE"/>
    <property type="match status" value="1"/>
</dbReference>
<dbReference type="InterPro" id="IPR050535">
    <property type="entry name" value="DNA_Repair-Maintenance_Comp"/>
</dbReference>
<gene>
    <name evidence="3" type="ORF">H9875_04815</name>
</gene>
<dbReference type="InterPro" id="IPR041796">
    <property type="entry name" value="Mre11_N"/>
</dbReference>
<feature type="domain" description="Calcineurin-like phosphoesterase" evidence="2">
    <location>
        <begin position="1"/>
        <end position="198"/>
    </location>
</feature>
<keyword evidence="1" id="KW-0378">Hydrolase</keyword>
<evidence type="ECO:0000256" key="1">
    <source>
        <dbReference type="ARBA" id="ARBA00022801"/>
    </source>
</evidence>
<dbReference type="Proteomes" id="UP000886822">
    <property type="component" value="Unassembled WGS sequence"/>
</dbReference>
<dbReference type="InterPro" id="IPR014576">
    <property type="entry name" value="Pesterase_YhaO"/>
</dbReference>
<dbReference type="CDD" id="cd00840">
    <property type="entry name" value="MPP_Mre11_N"/>
    <property type="match status" value="1"/>
</dbReference>
<accession>A0A9D1QTG2</accession>
<evidence type="ECO:0000313" key="3">
    <source>
        <dbReference type="EMBL" id="HIW71932.1"/>
    </source>
</evidence>
<evidence type="ECO:0000313" key="4">
    <source>
        <dbReference type="Proteomes" id="UP000886822"/>
    </source>
</evidence>
<reference evidence="3" key="1">
    <citation type="journal article" date="2021" name="PeerJ">
        <title>Extensive microbial diversity within the chicken gut microbiome revealed by metagenomics and culture.</title>
        <authorList>
            <person name="Gilroy R."/>
            <person name="Ravi A."/>
            <person name="Getino M."/>
            <person name="Pursley I."/>
            <person name="Horton D.L."/>
            <person name="Alikhan N.F."/>
            <person name="Baker D."/>
            <person name="Gharbi K."/>
            <person name="Hall N."/>
            <person name="Watson M."/>
            <person name="Adriaenssens E.M."/>
            <person name="Foster-Nyarko E."/>
            <person name="Jarju S."/>
            <person name="Secka A."/>
            <person name="Antonio M."/>
            <person name="Oren A."/>
            <person name="Chaudhuri R.R."/>
            <person name="La Ragione R."/>
            <person name="Hildebrand F."/>
            <person name="Pallen M.J."/>
        </authorList>
    </citation>
    <scope>NUCLEOTIDE SEQUENCE</scope>
    <source>
        <strain evidence="3">CHK173-259</strain>
    </source>
</reference>
<dbReference type="InterPro" id="IPR029052">
    <property type="entry name" value="Metallo-depent_PP-like"/>
</dbReference>
<name>A0A9D1QTG2_9LACO</name>
<sequence>MKFIHAADLHLDSPFLGLTSLPAALLTRVRQSTFTAATRIFDKAIAEQVDFVLLAGDLFDRAEQSVAAQAYLFTQFDRLRAAQIPVFVSFGNHDYAGEQHQSVAYPENVHVFGAEVGTTTLTLASGESVAVSGFSYPQRWVTADPVPAFPVHGPADWHVGMLHGAVASGGANDHYAPFTLAELKAKRYDYWALGHIHHAQALASQPPILYAGNPQGRSQNETGEKGAYLVTSQGQQLVPTFFPTADLLWETATIATQATSLAALGTDLAAWVTAHPANQTTLTAVTVQQRTPLTATDQVTWRTTDWLSLFQRTQRPALTTAQRYLTRVTLVPAQTTLTVPQLDQQYWETGAQTVFTAENVQTLFGKLVQEPSLADWLTAEATPDRLQALATQRLQELTKQEAHDVS</sequence>